<sequence length="291" mass="29365">MKFFHALSRLSILLASLVYAASVFAAEDLAASDAVDQSVGTRCQCPTAEQRVTHRRGLEDSVCDRASASYGLVRRADGDGGDGGGISVGAGVNLPSVGLSLGNITTKLGNINLTVTNVTIALGNVDVENISVGNISVIVTVPLPGASPVQAFSAFNPGSSISSSTATPTSTVSSTTATQAATTSSGFFQRLVRQESEADTTTTVPTVPTVTLPSTSATATVGGGPVNLNAGSVNTEIGNITIEVGHVNVSVGDIKIKNITLGNIFVLVQIGQPDITGALGNLTNSLHGITG</sequence>
<feature type="signal peptide" evidence="1">
    <location>
        <begin position="1"/>
        <end position="25"/>
    </location>
</feature>
<dbReference type="EMBL" id="JBANRG010000055">
    <property type="protein sequence ID" value="KAK7443234.1"/>
    <property type="molecule type" value="Genomic_DNA"/>
</dbReference>
<dbReference type="Proteomes" id="UP001498398">
    <property type="component" value="Unassembled WGS sequence"/>
</dbReference>
<comment type="caution">
    <text evidence="2">The sequence shown here is derived from an EMBL/GenBank/DDBJ whole genome shotgun (WGS) entry which is preliminary data.</text>
</comment>
<accession>A0ABR1IYW7</accession>
<evidence type="ECO:0000256" key="1">
    <source>
        <dbReference type="SAM" id="SignalP"/>
    </source>
</evidence>
<evidence type="ECO:0000313" key="2">
    <source>
        <dbReference type="EMBL" id="KAK7443234.1"/>
    </source>
</evidence>
<organism evidence="2 3">
    <name type="scientific">Marasmiellus scandens</name>
    <dbReference type="NCBI Taxonomy" id="2682957"/>
    <lineage>
        <taxon>Eukaryota</taxon>
        <taxon>Fungi</taxon>
        <taxon>Dikarya</taxon>
        <taxon>Basidiomycota</taxon>
        <taxon>Agaricomycotina</taxon>
        <taxon>Agaricomycetes</taxon>
        <taxon>Agaricomycetidae</taxon>
        <taxon>Agaricales</taxon>
        <taxon>Marasmiineae</taxon>
        <taxon>Omphalotaceae</taxon>
        <taxon>Marasmiellus</taxon>
    </lineage>
</organism>
<keyword evidence="1" id="KW-0732">Signal</keyword>
<reference evidence="2 3" key="1">
    <citation type="submission" date="2024-01" db="EMBL/GenBank/DDBJ databases">
        <title>A draft genome for the cacao thread blight pathogen Marasmiellus scandens.</title>
        <authorList>
            <person name="Baruah I.K."/>
            <person name="Leung J."/>
            <person name="Bukari Y."/>
            <person name="Amoako-Attah I."/>
            <person name="Meinhardt L.W."/>
            <person name="Bailey B.A."/>
            <person name="Cohen S.P."/>
        </authorList>
    </citation>
    <scope>NUCLEOTIDE SEQUENCE [LARGE SCALE GENOMIC DNA]</scope>
    <source>
        <strain evidence="2 3">GH-19</strain>
    </source>
</reference>
<name>A0ABR1IYW7_9AGAR</name>
<feature type="chain" id="PRO_5047521650" evidence="1">
    <location>
        <begin position="26"/>
        <end position="291"/>
    </location>
</feature>
<proteinExistence type="predicted"/>
<keyword evidence="3" id="KW-1185">Reference proteome</keyword>
<protein>
    <submittedName>
        <fullName evidence="2">Uncharacterized protein</fullName>
    </submittedName>
</protein>
<gene>
    <name evidence="2" type="ORF">VKT23_015832</name>
</gene>
<evidence type="ECO:0000313" key="3">
    <source>
        <dbReference type="Proteomes" id="UP001498398"/>
    </source>
</evidence>